<evidence type="ECO:0000256" key="3">
    <source>
        <dbReference type="ARBA" id="ARBA00001911"/>
    </source>
</evidence>
<dbReference type="EMBL" id="UZAM01009340">
    <property type="protein sequence ID" value="VDP08646.1"/>
    <property type="molecule type" value="Genomic_DNA"/>
</dbReference>
<dbReference type="GO" id="GO:0033499">
    <property type="term" value="P:galactose catabolic process via UDP-galactose, Leloir pathway"/>
    <property type="evidence" value="ECO:0007669"/>
    <property type="project" value="TreeGrafter"/>
</dbReference>
<dbReference type="Pfam" id="PF01370">
    <property type="entry name" value="Epimerase"/>
    <property type="match status" value="1"/>
</dbReference>
<comment type="pathway">
    <text evidence="4 8">Carbohydrate metabolism; galactose metabolism.</text>
</comment>
<gene>
    <name evidence="10" type="ORF">SBAD_LOCUS5910</name>
</gene>
<dbReference type="Gene3D" id="3.40.50.720">
    <property type="entry name" value="NAD(P)-binding Rossmann-like Domain"/>
    <property type="match status" value="1"/>
</dbReference>
<evidence type="ECO:0000256" key="6">
    <source>
        <dbReference type="ARBA" id="ARBA00023144"/>
    </source>
</evidence>
<dbReference type="GO" id="GO:0005829">
    <property type="term" value="C:cytosol"/>
    <property type="evidence" value="ECO:0007669"/>
    <property type="project" value="TreeGrafter"/>
</dbReference>
<dbReference type="OrthoDB" id="9402762at2759"/>
<keyword evidence="8" id="KW-0119">Carbohydrate metabolism</keyword>
<dbReference type="PANTHER" id="PTHR43725:SF47">
    <property type="entry name" value="UDP-GLUCOSE 4-EPIMERASE"/>
    <property type="match status" value="1"/>
</dbReference>
<dbReference type="Proteomes" id="UP000270296">
    <property type="component" value="Unassembled WGS sequence"/>
</dbReference>
<dbReference type="GO" id="GO:0003974">
    <property type="term" value="F:UDP-N-acetylglucosamine 4-epimerase activity"/>
    <property type="evidence" value="ECO:0007669"/>
    <property type="project" value="UniProtKB-EC"/>
</dbReference>
<dbReference type="Gene3D" id="3.90.25.10">
    <property type="entry name" value="UDP-galactose 4-epimerase, domain 1"/>
    <property type="match status" value="1"/>
</dbReference>
<evidence type="ECO:0000313" key="12">
    <source>
        <dbReference type="WBParaSite" id="SBAD_0000614501-mRNA-1"/>
    </source>
</evidence>
<evidence type="ECO:0000256" key="7">
    <source>
        <dbReference type="ARBA" id="ARBA00023235"/>
    </source>
</evidence>
<dbReference type="PANTHER" id="PTHR43725">
    <property type="entry name" value="UDP-GLUCOSE 4-EPIMERASE"/>
    <property type="match status" value="1"/>
</dbReference>
<feature type="domain" description="NAD-dependent epimerase/dehydratase" evidence="9">
    <location>
        <begin position="5"/>
        <end position="271"/>
    </location>
</feature>
<dbReference type="InterPro" id="IPR001509">
    <property type="entry name" value="Epimerase_deHydtase"/>
</dbReference>
<dbReference type="SUPFAM" id="SSF51735">
    <property type="entry name" value="NAD(P)-binding Rossmann-fold domains"/>
    <property type="match status" value="1"/>
</dbReference>
<evidence type="ECO:0000256" key="2">
    <source>
        <dbReference type="ARBA" id="ARBA00000083"/>
    </source>
</evidence>
<dbReference type="WBParaSite" id="SBAD_0000614501-mRNA-1">
    <property type="protein sequence ID" value="SBAD_0000614501-mRNA-1"/>
    <property type="gene ID" value="SBAD_0000614501"/>
</dbReference>
<dbReference type="EC" id="5.1.3.2" evidence="8"/>
<evidence type="ECO:0000313" key="11">
    <source>
        <dbReference type="Proteomes" id="UP000270296"/>
    </source>
</evidence>
<name>A0A183IQL3_9BILA</name>
<evidence type="ECO:0000256" key="4">
    <source>
        <dbReference type="ARBA" id="ARBA00004947"/>
    </source>
</evidence>
<dbReference type="UniPathway" id="UPA00214"/>
<evidence type="ECO:0000256" key="5">
    <source>
        <dbReference type="ARBA" id="ARBA00023027"/>
    </source>
</evidence>
<accession>A0A183IQL3</accession>
<organism evidence="12">
    <name type="scientific">Soboliphyme baturini</name>
    <dbReference type="NCBI Taxonomy" id="241478"/>
    <lineage>
        <taxon>Eukaryota</taxon>
        <taxon>Metazoa</taxon>
        <taxon>Ecdysozoa</taxon>
        <taxon>Nematoda</taxon>
        <taxon>Enoplea</taxon>
        <taxon>Dorylaimia</taxon>
        <taxon>Dioctophymatida</taxon>
        <taxon>Dioctophymatoidea</taxon>
        <taxon>Soboliphymatidae</taxon>
        <taxon>Soboliphyme</taxon>
    </lineage>
</organism>
<evidence type="ECO:0000256" key="1">
    <source>
        <dbReference type="ARBA" id="ARBA00000014"/>
    </source>
</evidence>
<comment type="catalytic activity">
    <reaction evidence="2 8">
        <text>UDP-alpha-D-glucose = UDP-alpha-D-galactose</text>
        <dbReference type="Rhea" id="RHEA:22168"/>
        <dbReference type="ChEBI" id="CHEBI:58885"/>
        <dbReference type="ChEBI" id="CHEBI:66914"/>
        <dbReference type="EC" id="5.1.3.2"/>
    </reaction>
</comment>
<keyword evidence="7 8" id="KW-0413">Isomerase</keyword>
<dbReference type="GO" id="GO:0003978">
    <property type="term" value="F:UDP-glucose 4-epimerase activity"/>
    <property type="evidence" value="ECO:0007669"/>
    <property type="project" value="UniProtKB-UniRule"/>
</dbReference>
<protein>
    <recommendedName>
        <fullName evidence="8">UDP-glucose 4-epimerase</fullName>
        <ecNumber evidence="8">5.1.3.2</ecNumber>
    </recommendedName>
</protein>
<dbReference type="CDD" id="cd05247">
    <property type="entry name" value="UDP_G4E_1_SDR_e"/>
    <property type="match status" value="1"/>
</dbReference>
<keyword evidence="5 8" id="KW-0520">NAD</keyword>
<dbReference type="InterPro" id="IPR036291">
    <property type="entry name" value="NAD(P)-bd_dom_sf"/>
</dbReference>
<evidence type="ECO:0000313" key="10">
    <source>
        <dbReference type="EMBL" id="VDP08646.1"/>
    </source>
</evidence>
<sequence>MKQTILLTGGAGYIGSHVAVELLEKGYNLVVVDNFANAVEDVDGNAASLKRVEKITGKKVAFHRGDITVRGDLLPIFEKHHIDCVIHLAGLKAVGESISLPLNYYSCNVMGALTLLQVMKEKNVKNIIYSSSATVYGLAQFLPITESHPVGIGLSNPYGNTKYFIEEILKDLYNAEKGWNMVFLRYFNPVGAHSSGMIGEDPQDIPNNLMPYVSQVAVGKLPFVRVFGNDYDTPDGTGVRDYIHVVDLAIGHVAALDRIFDACGLEIYNLGTGNGVSVLEMIEEFKKQSHKKVITF</sequence>
<reference evidence="10 11" key="2">
    <citation type="submission" date="2018-11" db="EMBL/GenBank/DDBJ databases">
        <authorList>
            <consortium name="Pathogen Informatics"/>
        </authorList>
    </citation>
    <scope>NUCLEOTIDE SEQUENCE [LARGE SCALE GENOMIC DNA]</scope>
</reference>
<comment type="similarity">
    <text evidence="8">Belongs to the NAD(P)-dependent epimerase/dehydratase family.</text>
</comment>
<comment type="catalytic activity">
    <reaction evidence="1">
        <text>UDP-N-acetyl-alpha-D-glucosamine = UDP-N-acetyl-alpha-D-galactosamine</text>
        <dbReference type="Rhea" id="RHEA:20517"/>
        <dbReference type="ChEBI" id="CHEBI:57705"/>
        <dbReference type="ChEBI" id="CHEBI:67138"/>
        <dbReference type="EC" id="5.1.3.7"/>
    </reaction>
</comment>
<comment type="subunit">
    <text evidence="8">Homodimer.</text>
</comment>
<dbReference type="AlphaFoldDB" id="A0A183IQL3"/>
<reference evidence="12" key="1">
    <citation type="submission" date="2016-06" db="UniProtKB">
        <authorList>
            <consortium name="WormBaseParasite"/>
        </authorList>
    </citation>
    <scope>IDENTIFICATION</scope>
</reference>
<proteinExistence type="inferred from homology"/>
<dbReference type="NCBIfam" id="TIGR01179">
    <property type="entry name" value="galE"/>
    <property type="match status" value="1"/>
</dbReference>
<evidence type="ECO:0000259" key="9">
    <source>
        <dbReference type="Pfam" id="PF01370"/>
    </source>
</evidence>
<evidence type="ECO:0000256" key="8">
    <source>
        <dbReference type="RuleBase" id="RU366046"/>
    </source>
</evidence>
<keyword evidence="11" id="KW-1185">Reference proteome</keyword>
<keyword evidence="6" id="KW-0299">Galactose metabolism</keyword>
<comment type="cofactor">
    <cofactor evidence="3 8">
        <name>NAD(+)</name>
        <dbReference type="ChEBI" id="CHEBI:57540"/>
    </cofactor>
</comment>
<dbReference type="InterPro" id="IPR005886">
    <property type="entry name" value="UDP_G4E"/>
</dbReference>